<evidence type="ECO:0000313" key="4">
    <source>
        <dbReference type="Proteomes" id="UP001249851"/>
    </source>
</evidence>
<protein>
    <submittedName>
        <fullName evidence="3">Uncharacterized protein</fullName>
    </submittedName>
</protein>
<sequence length="262" mass="30057">MATTRSKSAPETKRGFQEVDETLVSLKFVKELLEQQQSTMKTFISAFMDSVNVRIDSLIKDVAGIRTSLEFTQGQVDELIKNELNLKGIKSNIEHLEDKIDDLENRSRRNNLCFEGIEESTNETWQDTENKVKYLISSHMPEVGGDIVIERAHRVGRRSSAESKPRKIVARFLNYKDRESVLKAKKKLRGTNAFVNEDYSDRVIKKRMDLMPELKEARRKNQRAFLRYDKLIVYENVDSATQSSDQPPTEDNGSGQEPPAQA</sequence>
<feature type="region of interest" description="Disordered" evidence="2">
    <location>
        <begin position="237"/>
        <end position="262"/>
    </location>
</feature>
<evidence type="ECO:0000256" key="2">
    <source>
        <dbReference type="SAM" id="MobiDB-lite"/>
    </source>
</evidence>
<reference evidence="3" key="2">
    <citation type="journal article" date="2023" name="Science">
        <title>Genomic signatures of disease resistance in endangered staghorn corals.</title>
        <authorList>
            <person name="Vollmer S.V."/>
            <person name="Selwyn J.D."/>
            <person name="Despard B.A."/>
            <person name="Roesel C.L."/>
        </authorList>
    </citation>
    <scope>NUCLEOTIDE SEQUENCE</scope>
    <source>
        <strain evidence="3">K2</strain>
    </source>
</reference>
<dbReference type="PANTHER" id="PTHR11505">
    <property type="entry name" value="L1 TRANSPOSABLE ELEMENT-RELATED"/>
    <property type="match status" value="1"/>
</dbReference>
<evidence type="ECO:0000256" key="1">
    <source>
        <dbReference type="SAM" id="Coils"/>
    </source>
</evidence>
<comment type="caution">
    <text evidence="3">The sequence shown here is derived from an EMBL/GenBank/DDBJ whole genome shotgun (WGS) entry which is preliminary data.</text>
</comment>
<name>A0AAD9Q748_ACRCE</name>
<feature type="compositionally biased region" description="Polar residues" evidence="2">
    <location>
        <begin position="238"/>
        <end position="255"/>
    </location>
</feature>
<evidence type="ECO:0000313" key="3">
    <source>
        <dbReference type="EMBL" id="KAK2555606.1"/>
    </source>
</evidence>
<accession>A0AAD9Q748</accession>
<organism evidence="3 4">
    <name type="scientific">Acropora cervicornis</name>
    <name type="common">Staghorn coral</name>
    <dbReference type="NCBI Taxonomy" id="6130"/>
    <lineage>
        <taxon>Eukaryota</taxon>
        <taxon>Metazoa</taxon>
        <taxon>Cnidaria</taxon>
        <taxon>Anthozoa</taxon>
        <taxon>Hexacorallia</taxon>
        <taxon>Scleractinia</taxon>
        <taxon>Astrocoeniina</taxon>
        <taxon>Acroporidae</taxon>
        <taxon>Acropora</taxon>
    </lineage>
</organism>
<proteinExistence type="predicted"/>
<dbReference type="EMBL" id="JARQWQ010000061">
    <property type="protein sequence ID" value="KAK2555606.1"/>
    <property type="molecule type" value="Genomic_DNA"/>
</dbReference>
<keyword evidence="1" id="KW-0175">Coiled coil</keyword>
<feature type="coiled-coil region" evidence="1">
    <location>
        <begin position="79"/>
        <end position="106"/>
    </location>
</feature>
<keyword evidence="4" id="KW-1185">Reference proteome</keyword>
<dbReference type="InterPro" id="IPR004244">
    <property type="entry name" value="Transposase_22"/>
</dbReference>
<reference evidence="3" key="1">
    <citation type="journal article" date="2023" name="G3 (Bethesda)">
        <title>Whole genome assembly and annotation of the endangered Caribbean coral Acropora cervicornis.</title>
        <authorList>
            <person name="Selwyn J.D."/>
            <person name="Vollmer S.V."/>
        </authorList>
    </citation>
    <scope>NUCLEOTIDE SEQUENCE</scope>
    <source>
        <strain evidence="3">K2</strain>
    </source>
</reference>
<gene>
    <name evidence="3" type="ORF">P5673_022627</name>
</gene>
<dbReference type="Proteomes" id="UP001249851">
    <property type="component" value="Unassembled WGS sequence"/>
</dbReference>
<dbReference type="Gene3D" id="3.30.70.1820">
    <property type="entry name" value="L1 transposable element, RRM domain"/>
    <property type="match status" value="1"/>
</dbReference>
<dbReference type="AlphaFoldDB" id="A0AAD9Q748"/>